<comment type="caution">
    <text evidence="1">The sequence shown here is derived from an EMBL/GenBank/DDBJ whole genome shotgun (WGS) entry which is preliminary data.</text>
</comment>
<sequence>MADVELHIIVTLYDEKCQSSSLIETHHWALVVLFGRDRGKRMHLIGNPTSWIYESKDIKKFGASRTMRSSIKVGRVRSSHLQWMSDKLREVEVRMNDPTYNCQAWVRDALQLLQRYPDDISIDLAAPENLTRQLQVGLHDWCYPQPGFKEIEEELFPSEDEE</sequence>
<organism evidence="1 2">
    <name type="scientific">Asterophora parasitica</name>
    <dbReference type="NCBI Taxonomy" id="117018"/>
    <lineage>
        <taxon>Eukaryota</taxon>
        <taxon>Fungi</taxon>
        <taxon>Dikarya</taxon>
        <taxon>Basidiomycota</taxon>
        <taxon>Agaricomycotina</taxon>
        <taxon>Agaricomycetes</taxon>
        <taxon>Agaricomycetidae</taxon>
        <taxon>Agaricales</taxon>
        <taxon>Tricholomatineae</taxon>
        <taxon>Lyophyllaceae</taxon>
        <taxon>Asterophora</taxon>
    </lineage>
</organism>
<name>A0A9P7K8R0_9AGAR</name>
<evidence type="ECO:0000313" key="2">
    <source>
        <dbReference type="Proteomes" id="UP000775547"/>
    </source>
</evidence>
<dbReference type="InterPro" id="IPR054208">
    <property type="entry name" value="DUF6914"/>
</dbReference>
<proteinExistence type="predicted"/>
<evidence type="ECO:0000313" key="1">
    <source>
        <dbReference type="EMBL" id="KAG5642686.1"/>
    </source>
</evidence>
<accession>A0A9P7K8R0</accession>
<gene>
    <name evidence="1" type="ORF">DXG03_002344</name>
</gene>
<keyword evidence="2" id="KW-1185">Reference proteome</keyword>
<dbReference type="Proteomes" id="UP000775547">
    <property type="component" value="Unassembled WGS sequence"/>
</dbReference>
<dbReference type="OrthoDB" id="37659at2759"/>
<reference evidence="1" key="2">
    <citation type="submission" date="2021-10" db="EMBL/GenBank/DDBJ databases">
        <title>Phylogenomics reveals ancestral predisposition of the termite-cultivated fungus Termitomyces towards a domesticated lifestyle.</title>
        <authorList>
            <person name="Auxier B."/>
            <person name="Grum-Grzhimaylo A."/>
            <person name="Cardenas M.E."/>
            <person name="Lodge J.D."/>
            <person name="Laessoe T."/>
            <person name="Pedersen O."/>
            <person name="Smith M.E."/>
            <person name="Kuyper T.W."/>
            <person name="Franco-Molano E.A."/>
            <person name="Baroni T.J."/>
            <person name="Aanen D.K."/>
        </authorList>
    </citation>
    <scope>NUCLEOTIDE SEQUENCE</scope>
    <source>
        <strain evidence="1">AP01</strain>
        <tissue evidence="1">Mycelium</tissue>
    </source>
</reference>
<dbReference type="Pfam" id="PF21858">
    <property type="entry name" value="DUF6914"/>
    <property type="match status" value="1"/>
</dbReference>
<dbReference type="AlphaFoldDB" id="A0A9P7K8R0"/>
<dbReference type="EMBL" id="JABCKV010000166">
    <property type="protein sequence ID" value="KAG5642686.1"/>
    <property type="molecule type" value="Genomic_DNA"/>
</dbReference>
<reference evidence="1" key="1">
    <citation type="submission" date="2020-07" db="EMBL/GenBank/DDBJ databases">
        <authorList>
            <person name="Nieuwenhuis M."/>
            <person name="Van De Peppel L.J.J."/>
        </authorList>
    </citation>
    <scope>NUCLEOTIDE SEQUENCE</scope>
    <source>
        <strain evidence="1">AP01</strain>
        <tissue evidence="1">Mycelium</tissue>
    </source>
</reference>
<protein>
    <submittedName>
        <fullName evidence="1">Uncharacterized protein</fullName>
    </submittedName>
</protein>